<comment type="subcellular location">
    <subcellularLocation>
        <location evidence="1">Cell membrane</location>
        <topology evidence="1">Multi-pass membrane protein</topology>
    </subcellularLocation>
</comment>
<keyword evidence="7 14" id="KW-0418">Kinase</keyword>
<dbReference type="InterPro" id="IPR003660">
    <property type="entry name" value="HAMP_dom"/>
</dbReference>
<dbReference type="Pfam" id="PF00672">
    <property type="entry name" value="HAMP"/>
    <property type="match status" value="1"/>
</dbReference>
<feature type="domain" description="HAMP" evidence="13">
    <location>
        <begin position="338"/>
        <end position="390"/>
    </location>
</feature>
<dbReference type="PROSITE" id="PS50885">
    <property type="entry name" value="HAMP"/>
    <property type="match status" value="1"/>
</dbReference>
<dbReference type="InterPro" id="IPR036890">
    <property type="entry name" value="HATPase_C_sf"/>
</dbReference>
<keyword evidence="4" id="KW-0808">Transferase</keyword>
<reference evidence="14" key="1">
    <citation type="submission" date="2022-04" db="EMBL/GenBank/DDBJ databases">
        <title>Paenibacillus mangrovi sp. nov., a novel endophytic bacterium isolated from bark of Kandelia candel.</title>
        <authorList>
            <person name="Tuo L."/>
        </authorList>
    </citation>
    <scope>NUCLEOTIDE SEQUENCE</scope>
    <source>
        <strain evidence="14">KQZ6P-2</strain>
    </source>
</reference>
<evidence type="ECO:0000313" key="14">
    <source>
        <dbReference type="EMBL" id="MCJ8013048.1"/>
    </source>
</evidence>
<name>A0A9X1WSZ7_9BACL</name>
<keyword evidence="8" id="KW-0067">ATP-binding</keyword>
<gene>
    <name evidence="14" type="ORF">MUG84_15020</name>
</gene>
<dbReference type="InterPro" id="IPR010559">
    <property type="entry name" value="Sig_transdc_His_kin_internal"/>
</dbReference>
<keyword evidence="10" id="KW-0902">Two-component regulatory system</keyword>
<dbReference type="GO" id="GO:0000155">
    <property type="term" value="F:phosphorelay sensor kinase activity"/>
    <property type="evidence" value="ECO:0007669"/>
    <property type="project" value="InterPro"/>
</dbReference>
<dbReference type="CDD" id="cd06225">
    <property type="entry name" value="HAMP"/>
    <property type="match status" value="1"/>
</dbReference>
<evidence type="ECO:0000256" key="3">
    <source>
        <dbReference type="ARBA" id="ARBA00022553"/>
    </source>
</evidence>
<keyword evidence="15" id="KW-1185">Reference proteome</keyword>
<evidence type="ECO:0000256" key="6">
    <source>
        <dbReference type="ARBA" id="ARBA00022741"/>
    </source>
</evidence>
<keyword evidence="6" id="KW-0547">Nucleotide-binding</keyword>
<dbReference type="GO" id="GO:0005524">
    <property type="term" value="F:ATP binding"/>
    <property type="evidence" value="ECO:0007669"/>
    <property type="project" value="UniProtKB-KW"/>
</dbReference>
<dbReference type="SUPFAM" id="SSF158472">
    <property type="entry name" value="HAMP domain-like"/>
    <property type="match status" value="1"/>
</dbReference>
<evidence type="ECO:0000256" key="7">
    <source>
        <dbReference type="ARBA" id="ARBA00022777"/>
    </source>
</evidence>
<dbReference type="Proteomes" id="UP001139347">
    <property type="component" value="Unassembled WGS sequence"/>
</dbReference>
<dbReference type="RefSeq" id="WP_244725991.1">
    <property type="nucleotide sequence ID" value="NZ_JALIRP010000005.1"/>
</dbReference>
<evidence type="ECO:0000256" key="2">
    <source>
        <dbReference type="ARBA" id="ARBA00022475"/>
    </source>
</evidence>
<comment type="caution">
    <text evidence="14">The sequence shown here is derived from an EMBL/GenBank/DDBJ whole genome shotgun (WGS) entry which is preliminary data.</text>
</comment>
<dbReference type="Pfam" id="PF02518">
    <property type="entry name" value="HATPase_c"/>
    <property type="match status" value="1"/>
</dbReference>
<keyword evidence="5 12" id="KW-0812">Transmembrane</keyword>
<dbReference type="Gene3D" id="3.30.565.10">
    <property type="entry name" value="Histidine kinase-like ATPase, C-terminal domain"/>
    <property type="match status" value="1"/>
</dbReference>
<dbReference type="EMBL" id="JALIRP010000005">
    <property type="protein sequence ID" value="MCJ8013048.1"/>
    <property type="molecule type" value="Genomic_DNA"/>
</dbReference>
<dbReference type="AlphaFoldDB" id="A0A9X1WSZ7"/>
<evidence type="ECO:0000256" key="10">
    <source>
        <dbReference type="ARBA" id="ARBA00023012"/>
    </source>
</evidence>
<dbReference type="PANTHER" id="PTHR34220:SF11">
    <property type="entry name" value="SENSOR PROTEIN KINASE HPTS"/>
    <property type="match status" value="1"/>
</dbReference>
<keyword evidence="3" id="KW-0597">Phosphoprotein</keyword>
<evidence type="ECO:0000256" key="5">
    <source>
        <dbReference type="ARBA" id="ARBA00022692"/>
    </source>
</evidence>
<feature type="transmembrane region" description="Helical" evidence="12">
    <location>
        <begin position="20"/>
        <end position="39"/>
    </location>
</feature>
<organism evidence="14 15">
    <name type="scientific">Paenibacillus mangrovi</name>
    <dbReference type="NCBI Taxonomy" id="2931978"/>
    <lineage>
        <taxon>Bacteria</taxon>
        <taxon>Bacillati</taxon>
        <taxon>Bacillota</taxon>
        <taxon>Bacilli</taxon>
        <taxon>Bacillales</taxon>
        <taxon>Paenibacillaceae</taxon>
        <taxon>Paenibacillus</taxon>
    </lineage>
</organism>
<evidence type="ECO:0000256" key="9">
    <source>
        <dbReference type="ARBA" id="ARBA00022989"/>
    </source>
</evidence>
<dbReference type="Pfam" id="PF06580">
    <property type="entry name" value="His_kinase"/>
    <property type="match status" value="1"/>
</dbReference>
<keyword evidence="11 12" id="KW-0472">Membrane</keyword>
<keyword evidence="9 12" id="KW-1133">Transmembrane helix</keyword>
<protein>
    <submittedName>
        <fullName evidence="14">Sensor histidine kinase</fullName>
    </submittedName>
</protein>
<evidence type="ECO:0000313" key="15">
    <source>
        <dbReference type="Proteomes" id="UP001139347"/>
    </source>
</evidence>
<dbReference type="GO" id="GO:0005886">
    <property type="term" value="C:plasma membrane"/>
    <property type="evidence" value="ECO:0007669"/>
    <property type="project" value="UniProtKB-SubCell"/>
</dbReference>
<dbReference type="SMART" id="SM00304">
    <property type="entry name" value="HAMP"/>
    <property type="match status" value="1"/>
</dbReference>
<dbReference type="SUPFAM" id="SSF55874">
    <property type="entry name" value="ATPase domain of HSP90 chaperone/DNA topoisomerase II/histidine kinase"/>
    <property type="match status" value="1"/>
</dbReference>
<evidence type="ECO:0000256" key="1">
    <source>
        <dbReference type="ARBA" id="ARBA00004651"/>
    </source>
</evidence>
<proteinExistence type="predicted"/>
<evidence type="ECO:0000256" key="12">
    <source>
        <dbReference type="SAM" id="Phobius"/>
    </source>
</evidence>
<dbReference type="InterPro" id="IPR003594">
    <property type="entry name" value="HATPase_dom"/>
</dbReference>
<dbReference type="Gene3D" id="6.10.340.10">
    <property type="match status" value="1"/>
</dbReference>
<accession>A0A9X1WSZ7</accession>
<evidence type="ECO:0000256" key="4">
    <source>
        <dbReference type="ARBA" id="ARBA00022679"/>
    </source>
</evidence>
<dbReference type="PANTHER" id="PTHR34220">
    <property type="entry name" value="SENSOR HISTIDINE KINASE YPDA"/>
    <property type="match status" value="1"/>
</dbReference>
<evidence type="ECO:0000256" key="8">
    <source>
        <dbReference type="ARBA" id="ARBA00022840"/>
    </source>
</evidence>
<keyword evidence="2" id="KW-1003">Cell membrane</keyword>
<sequence length="611" mass="70369">MGIGRIYRNYFKNNMFMKILVIFTFIAIVTIVILSYLMVSSLSQSIVNKEFDNQKAAMESVSRYIDSRYEAVENIARDMYRNEALYSNISFLMENSYAEYVQYRMDRFSNESGGYSTDVLQYFQDKMDENSDIRNIMLYSSDRQYLSMFKPNKQFKQLPTNVANSYIPDVMAMEAKGISAPNYWIRKAADQWDQSLYAIRIPINNKQLKNSGQLIVYMDSDSISNALAAYKNSYKGSIVVLSSTGSVLFDSEGKYYGKRYPYVDISDSLFDDPHAGLTESGKDMYINKLISPEGGYVVIGAIPKNEIAASYSGIRQTIMMISVICILFAILFPALFITNFAKRTNRIIQFTRKVKNGDFTARIDDPREDELGQISRSFNDMLDELNLYIERVYKAEIKQKQTELVALQARINPHFLYNTLEVIRMRAISQGARDVGEMIYSLSVLFKSLVQQKRNYTLKDELEACRLFLELFRIRYKEKFNYSITHDPALAGKSMIKLSLQPIIENYIIHGIQTERFDNHLTIEVREEGNMLVAVITDNGKGIEPTRLEEIREELEKPEETGQMFGLRSVHSRLRFLYGPAYGIEIDSWPERGTVITVNYPSQEGTDAEDV</sequence>
<dbReference type="InterPro" id="IPR050640">
    <property type="entry name" value="Bact_2-comp_sensor_kinase"/>
</dbReference>
<evidence type="ECO:0000259" key="13">
    <source>
        <dbReference type="PROSITE" id="PS50885"/>
    </source>
</evidence>
<feature type="transmembrane region" description="Helical" evidence="12">
    <location>
        <begin position="318"/>
        <end position="341"/>
    </location>
</feature>
<evidence type="ECO:0000256" key="11">
    <source>
        <dbReference type="ARBA" id="ARBA00023136"/>
    </source>
</evidence>